<protein>
    <submittedName>
        <fullName evidence="5">Minor tail protein</fullName>
    </submittedName>
</protein>
<dbReference type="Pfam" id="PF10145">
    <property type="entry name" value="PhageMin_Tail"/>
    <property type="match status" value="1"/>
</dbReference>
<evidence type="ECO:0000256" key="1">
    <source>
        <dbReference type="ARBA" id="ARBA00022465"/>
    </source>
</evidence>
<name>A0A8S5U4E4_9CAUD</name>
<feature type="coiled-coil region" evidence="3">
    <location>
        <begin position="586"/>
        <end position="634"/>
    </location>
</feature>
<organism evidence="5">
    <name type="scientific">Siphoviridae sp. ct7BG1</name>
    <dbReference type="NCBI Taxonomy" id="2825349"/>
    <lineage>
        <taxon>Viruses</taxon>
        <taxon>Duplodnaviria</taxon>
        <taxon>Heunggongvirae</taxon>
        <taxon>Uroviricota</taxon>
        <taxon>Caudoviricetes</taxon>
    </lineage>
</organism>
<dbReference type="EMBL" id="BK016008">
    <property type="protein sequence ID" value="DAF89345.1"/>
    <property type="molecule type" value="Genomic_DNA"/>
</dbReference>
<keyword evidence="1" id="KW-1245">Viral tail assembly</keyword>
<evidence type="ECO:0000256" key="3">
    <source>
        <dbReference type="SAM" id="Coils"/>
    </source>
</evidence>
<keyword evidence="2" id="KW-1188">Viral release from host cell</keyword>
<dbReference type="PANTHER" id="PTHR37813">
    <property type="entry name" value="FELS-2 PROPHAGE PROTEIN"/>
    <property type="match status" value="1"/>
</dbReference>
<evidence type="ECO:0000259" key="4">
    <source>
        <dbReference type="Pfam" id="PF10145"/>
    </source>
</evidence>
<dbReference type="InterPro" id="IPR010090">
    <property type="entry name" value="Phage_tape_meas"/>
</dbReference>
<dbReference type="GO" id="GO:0098003">
    <property type="term" value="P:viral tail assembly"/>
    <property type="evidence" value="ECO:0007669"/>
    <property type="project" value="UniProtKB-KW"/>
</dbReference>
<feature type="domain" description="Phage tail tape measure protein" evidence="4">
    <location>
        <begin position="89"/>
        <end position="287"/>
    </location>
</feature>
<accession>A0A8S5U4E4</accession>
<evidence type="ECO:0000256" key="2">
    <source>
        <dbReference type="ARBA" id="ARBA00022612"/>
    </source>
</evidence>
<evidence type="ECO:0000313" key="5">
    <source>
        <dbReference type="EMBL" id="DAF89345.1"/>
    </source>
</evidence>
<sequence>MADGKIVIETGLDTKGIENGLGKISSLASKGLATATKTITATSAALSGMGGYAIKVGSSFEAAMSQVAATMGMSAEEIHNGSAEFSKLQEAAKNAGATTKFSATQAAEALNYMALAGYDTNKSVQTLPTVLNLAAAGDMDLATASDMVTDSMSALGDKAGTVESFVDKMAKTSQKSNTSVQQLGEALLTVGGTAKSLAGGVTEANTVLGIFADNGVKGAEGGTALRNVILSLSAPTDIARKKMAELGLNVFDAEGKMRPLNDTFNDLNKILGSMNEGERTQVLNTIFNKVDLKSVNALLANSGERFDQLKGYIENADGAAGQMADTMQDNLQGKMTTLNSALEGLGIGIYENIEDSLKEAAEEGISAVGRISNALQNGGLDAAVEEAGAVLADLSVKVAQSAPKMVNASVSLIKAFAKGIVNNKSQLKKSATEIVNVLSTGLIKLLPKKMQEPAEKGMDALKRTFDAGLKSVVKIAEPIVSGLGKVFIKLADNMDKIAPVTVSFVAAFKTFKTVSGPVTTVVSVITKLSRVSSEAGGVMAALNAVMSANPAAMIAIGIGALAGGIAFLALKSNEASKEQVAFQKEIDNLSASIEKNRNELDELSSSIESTNNSAESSAAQLERLKGKLSEAFDETGKMKQGCEQLAGSILNQLNEAMGTEYSITADGFIQNNEGMKQSLGDVTQSIDEYVRSLKKKAVQEAVTNQYADNLQKQSEIQADLTKAQKQYNKALENYIATENGSTKERTKANEQLEQAKKNLSDATKEAAKAEYQTKALDEVMDLLGEGSTESIQKALDSYAKIPTEADKAAKGVKYSHEEIEKTLSSTDFSVMAKGFEMATEEIKVSGGKIPESLQKAISQAVEKLNNLGPAGKKSLAWSLSEMMQGMEEKIPEFKGTASMTSDEIIKTFATYLKDSGALGDVGTEAIEQLIQGIDEVDTQTTPAQKARDAIDSTTNQLETGEDFIRTAAGNSAGAITRGFTETDYSGAVFAAAKACGMTVEEVLAHQEELYMAALTVAQSGATGFTAADMPAVFGSNASAAASAANTYLLSSAESMQLSASALGNAANTGIVAGNMPGTFSTQSQSAVSGLVNSLNSGAGSASSAASALGNAAKSGLGNMSVAGNYQTAATSATQNFARSLSAGQGSTKASAISLGNSAKNSLKGTNIPSNFTQQAKTATNQFAAGIRNGTNSASSAARGLGTAATKGLSSVNVASSAKTQGSNLASNFVSGINSGKGSADSAAASLGRTAVSGLSSNSGGSYSIGVNFSNGFANGIRAGSYGVASAAASVAAAAANAAKANLQIHSPSRVGGWIGKMFDYGISGGMEDNTSVVTQAAEMVTDAMQVDVKSLLGMMRGAVSETVSRITTNKMLERAPQAYGYAASQNTEVKQEINFYQPVQSPVEMSRALRKEARRLALT</sequence>
<reference evidence="5" key="1">
    <citation type="journal article" date="2021" name="Proc. Natl. Acad. Sci. U.S.A.">
        <title>A Catalog of Tens of Thousands of Viruses from Human Metagenomes Reveals Hidden Associations with Chronic Diseases.</title>
        <authorList>
            <person name="Tisza M.J."/>
            <person name="Buck C.B."/>
        </authorList>
    </citation>
    <scope>NUCLEOTIDE SEQUENCE</scope>
    <source>
        <strain evidence="5">Ct7BG1</strain>
    </source>
</reference>
<feature type="coiled-coil region" evidence="3">
    <location>
        <begin position="713"/>
        <end position="772"/>
    </location>
</feature>
<dbReference type="PANTHER" id="PTHR37813:SF1">
    <property type="entry name" value="FELS-2 PROPHAGE PROTEIN"/>
    <property type="match status" value="1"/>
</dbReference>
<keyword evidence="3" id="KW-0175">Coiled coil</keyword>
<dbReference type="NCBIfam" id="TIGR01760">
    <property type="entry name" value="tape_meas_TP901"/>
    <property type="match status" value="1"/>
</dbReference>
<proteinExistence type="predicted"/>